<dbReference type="InterPro" id="IPR054722">
    <property type="entry name" value="PolX-like_BBD"/>
</dbReference>
<feature type="domain" description="Retrovirus-related Pol polyprotein from transposon TNT 1-94-like beta-barrel" evidence="2">
    <location>
        <begin position="134"/>
        <end position="194"/>
    </location>
</feature>
<reference evidence="4" key="1">
    <citation type="submission" date="2025-08" db="UniProtKB">
        <authorList>
            <consortium name="RefSeq"/>
        </authorList>
    </citation>
    <scope>IDENTIFICATION</scope>
    <source>
        <tissue evidence="4">Seedling</tissue>
    </source>
</reference>
<sequence length="215" mass="24609">MVINEAFQVVAMIEKLSSSWGDFRNYLKDKRKDMDMEALIGKLQIEDDNKRSDRRFMKAEMKANVMEHGSSSKNKKKPGKNSKMGHRAVDCRLPKRKRNIETMMMEYITREVDEIDLSTVVSEVNLVGSNPREWWIDTGATCHVCANGSMFTSFEPKANGVKLFMGNSAYSEIQWEGKIVLKMTSGKDLTLNNMFNKSLLAKFAWALGVDPDFRF</sequence>
<proteinExistence type="predicted"/>
<dbReference type="Pfam" id="PF22936">
    <property type="entry name" value="Pol_BBD"/>
    <property type="match status" value="1"/>
</dbReference>
<protein>
    <submittedName>
        <fullName evidence="4">Uncharacterized protein LOC125418317</fullName>
    </submittedName>
</protein>
<evidence type="ECO:0000313" key="3">
    <source>
        <dbReference type="Proteomes" id="UP001652623"/>
    </source>
</evidence>
<evidence type="ECO:0000313" key="4">
    <source>
        <dbReference type="RefSeq" id="XP_048322738.1"/>
    </source>
</evidence>
<dbReference type="RefSeq" id="XP_048322738.1">
    <property type="nucleotide sequence ID" value="XM_048466781.1"/>
</dbReference>
<evidence type="ECO:0000259" key="2">
    <source>
        <dbReference type="Pfam" id="PF22936"/>
    </source>
</evidence>
<keyword evidence="3" id="KW-1185">Reference proteome</keyword>
<name>A0ABM3I821_ZIZJJ</name>
<feature type="region of interest" description="Disordered" evidence="1">
    <location>
        <begin position="64"/>
        <end position="87"/>
    </location>
</feature>
<dbReference type="PANTHER" id="PTHR47592:SF27">
    <property type="entry name" value="OS08G0421700 PROTEIN"/>
    <property type="match status" value="1"/>
</dbReference>
<gene>
    <name evidence="4" type="primary">LOC125418317</name>
</gene>
<accession>A0ABM3I821</accession>
<dbReference type="GeneID" id="125418317"/>
<dbReference type="Proteomes" id="UP001652623">
    <property type="component" value="Chromosome 5"/>
</dbReference>
<feature type="compositionally biased region" description="Basic residues" evidence="1">
    <location>
        <begin position="73"/>
        <end position="86"/>
    </location>
</feature>
<organism evidence="3 4">
    <name type="scientific">Ziziphus jujuba</name>
    <name type="common">Chinese jujube</name>
    <name type="synonym">Ziziphus sativa</name>
    <dbReference type="NCBI Taxonomy" id="326968"/>
    <lineage>
        <taxon>Eukaryota</taxon>
        <taxon>Viridiplantae</taxon>
        <taxon>Streptophyta</taxon>
        <taxon>Embryophyta</taxon>
        <taxon>Tracheophyta</taxon>
        <taxon>Spermatophyta</taxon>
        <taxon>Magnoliopsida</taxon>
        <taxon>eudicotyledons</taxon>
        <taxon>Gunneridae</taxon>
        <taxon>Pentapetalae</taxon>
        <taxon>rosids</taxon>
        <taxon>fabids</taxon>
        <taxon>Rosales</taxon>
        <taxon>Rhamnaceae</taxon>
        <taxon>Paliureae</taxon>
        <taxon>Ziziphus</taxon>
    </lineage>
</organism>
<dbReference type="PANTHER" id="PTHR47592">
    <property type="entry name" value="PBF68 PROTEIN"/>
    <property type="match status" value="1"/>
</dbReference>
<evidence type="ECO:0000256" key="1">
    <source>
        <dbReference type="SAM" id="MobiDB-lite"/>
    </source>
</evidence>